<dbReference type="PROSITE" id="PS51186">
    <property type="entry name" value="GNAT"/>
    <property type="match status" value="1"/>
</dbReference>
<dbReference type="CDD" id="cd04301">
    <property type="entry name" value="NAT_SF"/>
    <property type="match status" value="1"/>
</dbReference>
<accession>A0AAE0WFL0</accession>
<feature type="region of interest" description="Disordered" evidence="1">
    <location>
        <begin position="116"/>
        <end position="156"/>
    </location>
</feature>
<organism evidence="3 4">
    <name type="scientific">Recurvomyces mirabilis</name>
    <dbReference type="NCBI Taxonomy" id="574656"/>
    <lineage>
        <taxon>Eukaryota</taxon>
        <taxon>Fungi</taxon>
        <taxon>Dikarya</taxon>
        <taxon>Ascomycota</taxon>
        <taxon>Pezizomycotina</taxon>
        <taxon>Dothideomycetes</taxon>
        <taxon>Dothideomycetidae</taxon>
        <taxon>Mycosphaerellales</taxon>
        <taxon>Teratosphaeriaceae</taxon>
        <taxon>Recurvomyces</taxon>
    </lineage>
</organism>
<dbReference type="InterPro" id="IPR016181">
    <property type="entry name" value="Acyl_CoA_acyltransferase"/>
</dbReference>
<reference evidence="3" key="1">
    <citation type="submission" date="2023-07" db="EMBL/GenBank/DDBJ databases">
        <title>Black Yeasts Isolated from many extreme environments.</title>
        <authorList>
            <person name="Coleine C."/>
            <person name="Stajich J.E."/>
            <person name="Selbmann L."/>
        </authorList>
    </citation>
    <scope>NUCLEOTIDE SEQUENCE</scope>
    <source>
        <strain evidence="3">CCFEE 5485</strain>
    </source>
</reference>
<evidence type="ECO:0000259" key="2">
    <source>
        <dbReference type="PROSITE" id="PS51186"/>
    </source>
</evidence>
<evidence type="ECO:0000313" key="4">
    <source>
        <dbReference type="Proteomes" id="UP001274830"/>
    </source>
</evidence>
<feature type="compositionally biased region" description="Basic and acidic residues" evidence="1">
    <location>
        <begin position="145"/>
        <end position="156"/>
    </location>
</feature>
<feature type="domain" description="N-acetyltransferase" evidence="2">
    <location>
        <begin position="55"/>
        <end position="266"/>
    </location>
</feature>
<evidence type="ECO:0000256" key="1">
    <source>
        <dbReference type="SAM" id="MobiDB-lite"/>
    </source>
</evidence>
<protein>
    <recommendedName>
        <fullName evidence="2">N-acetyltransferase domain-containing protein</fullName>
    </recommendedName>
</protein>
<evidence type="ECO:0000313" key="3">
    <source>
        <dbReference type="EMBL" id="KAK3671304.1"/>
    </source>
</evidence>
<dbReference type="GO" id="GO:0016747">
    <property type="term" value="F:acyltransferase activity, transferring groups other than amino-acyl groups"/>
    <property type="evidence" value="ECO:0007669"/>
    <property type="project" value="InterPro"/>
</dbReference>
<dbReference type="EMBL" id="JAUTXT010000044">
    <property type="protein sequence ID" value="KAK3671304.1"/>
    <property type="molecule type" value="Genomic_DNA"/>
</dbReference>
<sequence>MSRSEFVDCVHPVYERIELYDAKSVPTDQPKNDAADGVKALPQGFIDAMIVREEVFVREQNIALENELDEDDQRSFHWVAYASLPAKHTSPEIAAQGANGKNNAARRISNSTKIPIGTIRLVPPPHAPHSDASGDSINDTTESQNEDRKDSSVAHDPKESYIKLGRLAVIKEFRKAGISKLLIETALSFAREHHYVFSPNHDPAKFEASKQLSDRGVTLDWKGLVLVHAQTGVQKIWRKYGFETDTTMGEWDEEGIMHVGMWRRMDIGRRKSKAFHIGSPLASP</sequence>
<dbReference type="InterPro" id="IPR000182">
    <property type="entry name" value="GNAT_dom"/>
</dbReference>
<dbReference type="SUPFAM" id="SSF55729">
    <property type="entry name" value="Acyl-CoA N-acyltransferases (Nat)"/>
    <property type="match status" value="1"/>
</dbReference>
<feature type="compositionally biased region" description="Polar residues" evidence="1">
    <location>
        <begin position="133"/>
        <end position="143"/>
    </location>
</feature>
<keyword evidence="4" id="KW-1185">Reference proteome</keyword>
<dbReference type="Proteomes" id="UP001274830">
    <property type="component" value="Unassembled WGS sequence"/>
</dbReference>
<comment type="caution">
    <text evidence="3">The sequence shown here is derived from an EMBL/GenBank/DDBJ whole genome shotgun (WGS) entry which is preliminary data.</text>
</comment>
<dbReference type="AlphaFoldDB" id="A0AAE0WFL0"/>
<gene>
    <name evidence="3" type="ORF">LTR78_008764</name>
</gene>
<name>A0AAE0WFL0_9PEZI</name>
<dbReference type="Gene3D" id="3.40.630.30">
    <property type="match status" value="1"/>
</dbReference>
<proteinExistence type="predicted"/>